<evidence type="ECO:0000313" key="4">
    <source>
        <dbReference type="EMBL" id="MBB5659432.1"/>
    </source>
</evidence>
<reference evidence="4 5" key="1">
    <citation type="submission" date="2020-08" db="EMBL/GenBank/DDBJ databases">
        <title>Genomic Encyclopedia of Type Strains, Phase IV (KMG-IV): sequencing the most valuable type-strain genomes for metagenomic binning, comparative biology and taxonomic classification.</title>
        <authorList>
            <person name="Goeker M."/>
        </authorList>
    </citation>
    <scope>NUCLEOTIDE SEQUENCE [LARGE SCALE GENOMIC DNA]</scope>
    <source>
        <strain evidence="4 5">DSM 24448</strain>
    </source>
</reference>
<dbReference type="InterPro" id="IPR002701">
    <property type="entry name" value="CM_II_prokaryot"/>
</dbReference>
<dbReference type="InterPro" id="IPR051331">
    <property type="entry name" value="Chorismate_mutase-related"/>
</dbReference>
<dbReference type="InterPro" id="IPR036263">
    <property type="entry name" value="Chorismate_II_sf"/>
</dbReference>
<dbReference type="GO" id="GO:0046417">
    <property type="term" value="P:chorismate metabolic process"/>
    <property type="evidence" value="ECO:0007669"/>
    <property type="project" value="InterPro"/>
</dbReference>
<feature type="domain" description="Chorismate mutase" evidence="3">
    <location>
        <begin position="1"/>
        <end position="90"/>
    </location>
</feature>
<dbReference type="EMBL" id="JACIJB010000001">
    <property type="protein sequence ID" value="MBB5659432.1"/>
    <property type="molecule type" value="Genomic_DNA"/>
</dbReference>
<protein>
    <recommendedName>
        <fullName evidence="1">chorismate mutase</fullName>
        <ecNumber evidence="1">5.4.99.5</ecNumber>
    </recommendedName>
</protein>
<evidence type="ECO:0000256" key="2">
    <source>
        <dbReference type="ARBA" id="ARBA00023235"/>
    </source>
</evidence>
<dbReference type="PANTHER" id="PTHR38041:SF1">
    <property type="entry name" value="CHORISMATE MUTASE"/>
    <property type="match status" value="1"/>
</dbReference>
<dbReference type="OrthoDB" id="514491at2"/>
<proteinExistence type="predicted"/>
<dbReference type="GO" id="GO:0004106">
    <property type="term" value="F:chorismate mutase activity"/>
    <property type="evidence" value="ECO:0007669"/>
    <property type="project" value="UniProtKB-EC"/>
</dbReference>
<name>A0A7W9A1C2_9CAUL</name>
<dbReference type="InterPro" id="IPR036979">
    <property type="entry name" value="CM_dom_sf"/>
</dbReference>
<dbReference type="PANTHER" id="PTHR38041">
    <property type="entry name" value="CHORISMATE MUTASE"/>
    <property type="match status" value="1"/>
</dbReference>
<sequence length="100" mass="10994">MNTTELEARRARIDRIDSALVRLVAARQRQVAVIATLKTGPDSARDPVRIAAILTRVQSAARRCGLDEAIAIPVWRELLERSAESQKTLIACAEKTDPST</sequence>
<dbReference type="GO" id="GO:0016829">
    <property type="term" value="F:lyase activity"/>
    <property type="evidence" value="ECO:0007669"/>
    <property type="project" value="UniProtKB-KW"/>
</dbReference>
<dbReference type="SUPFAM" id="SSF48600">
    <property type="entry name" value="Chorismate mutase II"/>
    <property type="match status" value="1"/>
</dbReference>
<dbReference type="Pfam" id="PF01817">
    <property type="entry name" value="CM_2"/>
    <property type="match status" value="1"/>
</dbReference>
<evidence type="ECO:0000313" key="5">
    <source>
        <dbReference type="Proteomes" id="UP000548978"/>
    </source>
</evidence>
<dbReference type="Gene3D" id="1.20.59.10">
    <property type="entry name" value="Chorismate mutase"/>
    <property type="match status" value="1"/>
</dbReference>
<keyword evidence="4" id="KW-0456">Lyase</keyword>
<dbReference type="PROSITE" id="PS51168">
    <property type="entry name" value="CHORISMATE_MUT_2"/>
    <property type="match status" value="1"/>
</dbReference>
<dbReference type="Proteomes" id="UP000548978">
    <property type="component" value="Unassembled WGS sequence"/>
</dbReference>
<keyword evidence="5" id="KW-1185">Reference proteome</keyword>
<organism evidence="4 5">
    <name type="scientific">Brevundimonas halotolerans</name>
    <dbReference type="NCBI Taxonomy" id="69670"/>
    <lineage>
        <taxon>Bacteria</taxon>
        <taxon>Pseudomonadati</taxon>
        <taxon>Pseudomonadota</taxon>
        <taxon>Alphaproteobacteria</taxon>
        <taxon>Caulobacterales</taxon>
        <taxon>Caulobacteraceae</taxon>
        <taxon>Brevundimonas</taxon>
    </lineage>
</organism>
<comment type="caution">
    <text evidence="4">The sequence shown here is derived from an EMBL/GenBank/DDBJ whole genome shotgun (WGS) entry which is preliminary data.</text>
</comment>
<dbReference type="SMART" id="SM00830">
    <property type="entry name" value="CM_2"/>
    <property type="match status" value="1"/>
</dbReference>
<dbReference type="AlphaFoldDB" id="A0A7W9A1C2"/>
<keyword evidence="2" id="KW-0413">Isomerase</keyword>
<dbReference type="RefSeq" id="WP_123286439.1">
    <property type="nucleotide sequence ID" value="NZ_JACIJB010000001.1"/>
</dbReference>
<accession>A0A7W9A1C2</accession>
<gene>
    <name evidence="4" type="ORF">FHS65_000150</name>
</gene>
<evidence type="ECO:0000259" key="3">
    <source>
        <dbReference type="PROSITE" id="PS51168"/>
    </source>
</evidence>
<dbReference type="EC" id="5.4.99.5" evidence="1"/>
<evidence type="ECO:0000256" key="1">
    <source>
        <dbReference type="ARBA" id="ARBA00012404"/>
    </source>
</evidence>
<dbReference type="GO" id="GO:0009697">
    <property type="term" value="P:salicylic acid biosynthetic process"/>
    <property type="evidence" value="ECO:0007669"/>
    <property type="project" value="TreeGrafter"/>
</dbReference>
<keyword evidence="4" id="KW-0670">Pyruvate</keyword>